<dbReference type="CDD" id="cd06173">
    <property type="entry name" value="MFS_MefA_like"/>
    <property type="match status" value="1"/>
</dbReference>
<dbReference type="GO" id="GO:0022857">
    <property type="term" value="F:transmembrane transporter activity"/>
    <property type="evidence" value="ECO:0007669"/>
    <property type="project" value="InterPro"/>
</dbReference>
<evidence type="ECO:0000256" key="4">
    <source>
        <dbReference type="ARBA" id="ARBA00022692"/>
    </source>
</evidence>
<feature type="transmembrane region" description="Helical" evidence="7">
    <location>
        <begin position="177"/>
        <end position="196"/>
    </location>
</feature>
<dbReference type="Pfam" id="PF07690">
    <property type="entry name" value="MFS_1"/>
    <property type="match status" value="1"/>
</dbReference>
<feature type="transmembrane region" description="Helical" evidence="7">
    <location>
        <begin position="322"/>
        <end position="343"/>
    </location>
</feature>
<dbReference type="InterPro" id="IPR020846">
    <property type="entry name" value="MFS_dom"/>
</dbReference>
<evidence type="ECO:0000313" key="9">
    <source>
        <dbReference type="EMBL" id="KEZ86026.1"/>
    </source>
</evidence>
<evidence type="ECO:0000256" key="3">
    <source>
        <dbReference type="ARBA" id="ARBA00022475"/>
    </source>
</evidence>
<proteinExistence type="predicted"/>
<keyword evidence="10" id="KW-1185">Reference proteome</keyword>
<dbReference type="GO" id="GO:0005886">
    <property type="term" value="C:plasma membrane"/>
    <property type="evidence" value="ECO:0007669"/>
    <property type="project" value="UniProtKB-SubCell"/>
</dbReference>
<dbReference type="InterPro" id="IPR011701">
    <property type="entry name" value="MFS"/>
</dbReference>
<evidence type="ECO:0000256" key="7">
    <source>
        <dbReference type="SAM" id="Phobius"/>
    </source>
</evidence>
<feature type="transmembrane region" description="Helical" evidence="7">
    <location>
        <begin position="56"/>
        <end position="76"/>
    </location>
</feature>
<keyword evidence="2" id="KW-0813">Transport</keyword>
<evidence type="ECO:0000256" key="2">
    <source>
        <dbReference type="ARBA" id="ARBA00022448"/>
    </source>
</evidence>
<dbReference type="SUPFAM" id="SSF103473">
    <property type="entry name" value="MFS general substrate transporter"/>
    <property type="match status" value="1"/>
</dbReference>
<dbReference type="PANTHER" id="PTHR43266:SF9">
    <property type="entry name" value="PERMEASE, MAJOR FACILITATOR SUPERFAMILY-RELATED"/>
    <property type="match status" value="1"/>
</dbReference>
<feature type="transmembrane region" description="Helical" evidence="7">
    <location>
        <begin position="380"/>
        <end position="401"/>
    </location>
</feature>
<evidence type="ECO:0000256" key="6">
    <source>
        <dbReference type="ARBA" id="ARBA00023136"/>
    </source>
</evidence>
<dbReference type="AlphaFoldDB" id="A0A084JAP2"/>
<keyword evidence="6 7" id="KW-0472">Membrane</keyword>
<comment type="caution">
    <text evidence="9">The sequence shown here is derived from an EMBL/GenBank/DDBJ whole genome shotgun (WGS) entry which is preliminary data.</text>
</comment>
<gene>
    <name evidence="9" type="ORF">IO99_11650</name>
</gene>
<keyword evidence="3" id="KW-1003">Cell membrane</keyword>
<keyword evidence="4 7" id="KW-0812">Transmembrane</keyword>
<evidence type="ECO:0000256" key="1">
    <source>
        <dbReference type="ARBA" id="ARBA00004651"/>
    </source>
</evidence>
<feature type="transmembrane region" description="Helical" evidence="7">
    <location>
        <begin position="230"/>
        <end position="252"/>
    </location>
</feature>
<keyword evidence="5 7" id="KW-1133">Transmembrane helix</keyword>
<evidence type="ECO:0000313" key="10">
    <source>
        <dbReference type="Proteomes" id="UP000028542"/>
    </source>
</evidence>
<accession>A0A084JAP2</accession>
<feature type="domain" description="Major facilitator superfamily (MFS) profile" evidence="8">
    <location>
        <begin position="18"/>
        <end position="406"/>
    </location>
</feature>
<comment type="subcellular location">
    <subcellularLocation>
        <location evidence="1">Cell membrane</location>
        <topology evidence="1">Multi-pass membrane protein</topology>
    </subcellularLocation>
</comment>
<dbReference type="InterPro" id="IPR022324">
    <property type="entry name" value="Bacilysin_exporter_BacE_put"/>
</dbReference>
<dbReference type="Gene3D" id="1.20.1250.20">
    <property type="entry name" value="MFS general substrate transporter like domains"/>
    <property type="match status" value="1"/>
</dbReference>
<dbReference type="eggNOG" id="COG2814">
    <property type="taxonomic scope" value="Bacteria"/>
</dbReference>
<sequence>MEDKLKNHGENIRLWNKNFFLLWQGQLVSMLGDILYMIALDFWILDITGSTGLMGLLSALTMLPRIILGPFAGVFVDKWNRRNIMVITDFIRGVVVTFVGIAGIFGFIQVWMVFVVGVISGLCSAFFGPAVSSIKPELVHESKFVKANSVTSFATSGMDMIGSAIGGLIYMTIGAPYMFLANGISYLISAFTEMFITEPKREKKDEKITFVDDFKEGFKFLWNFKTLRNVFLLASLLNLFANAAFILILPYFKTMPFLGPEKYGLFMAVIPMGMLTGSGFLSIINIKKNQKFKIYKFGALICLGILPFVFIVKNFYLMIPIAFISFLCNVIFNTIFNSAMMLVVPSDKRGKIGALMNTISGGLQPIGALVGGVLGEFLPIRVAVLSLLGISFIFTIALIFVKGSKELMEYESSDGTVEELIEKTNGIVLES</sequence>
<protein>
    <recommendedName>
        <fullName evidence="8">Major facilitator superfamily (MFS) profile domain-containing protein</fullName>
    </recommendedName>
</protein>
<dbReference type="Proteomes" id="UP000028542">
    <property type="component" value="Unassembled WGS sequence"/>
</dbReference>
<dbReference type="PRINTS" id="PR01988">
    <property type="entry name" value="EXPORTERBACE"/>
</dbReference>
<dbReference type="EMBL" id="JPMD01000027">
    <property type="protein sequence ID" value="KEZ86026.1"/>
    <property type="molecule type" value="Genomic_DNA"/>
</dbReference>
<feature type="transmembrane region" description="Helical" evidence="7">
    <location>
        <begin position="264"/>
        <end position="285"/>
    </location>
</feature>
<name>A0A084JAP2_9CLOT</name>
<dbReference type="STRING" id="318464.IO99_11650"/>
<dbReference type="PROSITE" id="PS50850">
    <property type="entry name" value="MFS"/>
    <property type="match status" value="1"/>
</dbReference>
<dbReference type="PANTHER" id="PTHR43266">
    <property type="entry name" value="MACROLIDE-EFFLUX PROTEIN"/>
    <property type="match status" value="1"/>
</dbReference>
<dbReference type="RefSeq" id="WP_035133412.1">
    <property type="nucleotide sequence ID" value="NZ_JPMD01000027.1"/>
</dbReference>
<evidence type="ECO:0000259" key="8">
    <source>
        <dbReference type="PROSITE" id="PS50850"/>
    </source>
</evidence>
<organism evidence="9 10">
    <name type="scientific">Clostridium sulfidigenes</name>
    <dbReference type="NCBI Taxonomy" id="318464"/>
    <lineage>
        <taxon>Bacteria</taxon>
        <taxon>Bacillati</taxon>
        <taxon>Bacillota</taxon>
        <taxon>Clostridia</taxon>
        <taxon>Eubacteriales</taxon>
        <taxon>Clostridiaceae</taxon>
        <taxon>Clostridium</taxon>
    </lineage>
</organism>
<dbReference type="InterPro" id="IPR036259">
    <property type="entry name" value="MFS_trans_sf"/>
</dbReference>
<feature type="transmembrane region" description="Helical" evidence="7">
    <location>
        <begin position="297"/>
        <end position="316"/>
    </location>
</feature>
<evidence type="ECO:0000256" key="5">
    <source>
        <dbReference type="ARBA" id="ARBA00022989"/>
    </source>
</evidence>
<reference evidence="9 10" key="1">
    <citation type="submission" date="2014-07" db="EMBL/GenBank/DDBJ databases">
        <title>Draft genome of Clostridium sulfidigenes 113A isolated from sediments associated with methane hydrate from Krishna Godavari basin.</title>
        <authorList>
            <person name="Honkalas V.S."/>
            <person name="Dabir A.P."/>
            <person name="Arora P."/>
            <person name="Dhakephalkar P.K."/>
        </authorList>
    </citation>
    <scope>NUCLEOTIDE SEQUENCE [LARGE SCALE GENOMIC DNA]</scope>
    <source>
        <strain evidence="9 10">113A</strain>
    </source>
</reference>
<feature type="transmembrane region" description="Helical" evidence="7">
    <location>
        <begin position="355"/>
        <end position="374"/>
    </location>
</feature>
<feature type="transmembrane region" description="Helical" evidence="7">
    <location>
        <begin position="21"/>
        <end position="44"/>
    </location>
</feature>